<reference evidence="3" key="1">
    <citation type="journal article" date="2018" name="Nat. Commun.">
        <title>Diversity and evolution of the emerging Pandoraviridae family.</title>
        <authorList>
            <person name="Legendre M."/>
            <person name="Fabre E."/>
            <person name="Poirot O."/>
            <person name="Jeudy S."/>
            <person name="Lartigue A."/>
            <person name="Alempic J.M."/>
            <person name="Beucher L."/>
            <person name="Philippe N."/>
            <person name="Bertaux L."/>
            <person name="Christo-Foroux E."/>
            <person name="Labadie K."/>
            <person name="Coute Y."/>
            <person name="Abergel C."/>
            <person name="Claverie J.M."/>
        </authorList>
    </citation>
    <scope>NUCLEOTIDE SEQUENCE [LARGE SCALE GENOMIC DNA]</scope>
    <source>
        <strain evidence="3">Quercus</strain>
    </source>
</reference>
<dbReference type="Proteomes" id="UP000248852">
    <property type="component" value="Segment"/>
</dbReference>
<keyword evidence="2" id="KW-0472">Membrane</keyword>
<feature type="region of interest" description="Disordered" evidence="1">
    <location>
        <begin position="38"/>
        <end position="65"/>
    </location>
</feature>
<dbReference type="InterPro" id="IPR050464">
    <property type="entry name" value="Zeta_carotene_desat/Oxidored"/>
</dbReference>
<organism evidence="3">
    <name type="scientific">Pandoravirus quercus</name>
    <dbReference type="NCBI Taxonomy" id="2107709"/>
    <lineage>
        <taxon>Viruses</taxon>
        <taxon>Pandoravirus</taxon>
    </lineage>
</organism>
<dbReference type="Pfam" id="PF13450">
    <property type="entry name" value="NAD_binding_8"/>
    <property type="match status" value="1"/>
</dbReference>
<dbReference type="EMBL" id="MG011689">
    <property type="protein sequence ID" value="AVK75524.1"/>
    <property type="molecule type" value="Genomic_DNA"/>
</dbReference>
<protein>
    <submittedName>
        <fullName evidence="3">Uncharacterized protein</fullName>
    </submittedName>
</protein>
<keyword evidence="2" id="KW-1133">Transmembrane helix</keyword>
<gene>
    <name evidence="3" type="ORF">pqer_cds_1102</name>
</gene>
<accession>A0A2U7UAR0</accession>
<dbReference type="Gene3D" id="3.50.50.60">
    <property type="entry name" value="FAD/NAD(P)-binding domain"/>
    <property type="match status" value="1"/>
</dbReference>
<dbReference type="InterPro" id="IPR036188">
    <property type="entry name" value="FAD/NAD-bd_sf"/>
</dbReference>
<dbReference type="GO" id="GO:0016491">
    <property type="term" value="F:oxidoreductase activity"/>
    <property type="evidence" value="ECO:0007669"/>
    <property type="project" value="TreeGrafter"/>
</dbReference>
<dbReference type="RefSeq" id="YP_009483793.1">
    <property type="nucleotide sequence ID" value="NC_037667.1"/>
</dbReference>
<evidence type="ECO:0000256" key="1">
    <source>
        <dbReference type="SAM" id="MobiDB-lite"/>
    </source>
</evidence>
<keyword evidence="2" id="KW-0812">Transmembrane</keyword>
<dbReference type="GeneID" id="36844665"/>
<dbReference type="KEGG" id="vg:36844665"/>
<evidence type="ECO:0000256" key="2">
    <source>
        <dbReference type="SAM" id="Phobius"/>
    </source>
</evidence>
<feature type="transmembrane region" description="Helical" evidence="2">
    <location>
        <begin position="87"/>
        <end position="106"/>
    </location>
</feature>
<dbReference type="SUPFAM" id="SSF51905">
    <property type="entry name" value="FAD/NAD(P)-binding domain"/>
    <property type="match status" value="1"/>
</dbReference>
<proteinExistence type="predicted"/>
<dbReference type="Gene3D" id="3.30.70.1990">
    <property type="match status" value="1"/>
</dbReference>
<dbReference type="Gene3D" id="1.10.405.20">
    <property type="match status" value="1"/>
</dbReference>
<name>A0A2U7UAR0_9VIRU</name>
<sequence length="588" mass="62480">MAKQLSGLCASFCVPSLFFFPRVTTLLTPPLFPSYTHPPDKSKVGPANNSLASNPRLEGPNNSKTRTYKDFMTSQGNPTRFMSRKNGATATTLLGAAVAILLMLAVSGADAGSPFRLATGHRDVCVLGGGAAGMAAAVFAKDRGHSVVVIESADRVGGQCDTIDFAAPAPGMPSWIDIGVQFFANTTAANEVGLGPWTIDSVGIVQRFAGPGSVYPLDFTTDTTPNYAVNLLQGVSYGFQPPVPPTPEFLAAYYRLSVIIASYPWIDRAEVPSPVPAELLVPFSQFIATHDLGPLVPSLFVPQLSGGGLGAFDKLTTLYALLNLSPTISRIFSVPYAGFVVAGGCRGIYDGMRAYLTADDANNVLVNAKTLIAVRPYSPRLPVIVGGTLTTPNGNGLAGSFTYVCGKLIVAYAQTEQNMKPLALDAAERRLFKEVRQRYYFTGTIAAAGPVADGGAFNMLNMDPTSPFGTPALPAVTQITRGLPYGPVQFKATSQEPISVAAMRQVVIEQLARMPASLLTNTTAVDELLLHAFQPHFTDAELARSGGAYAALEALQGHRKTYYVGALKNFAVTYQLWQASYDLVANRI</sequence>
<evidence type="ECO:0000313" key="3">
    <source>
        <dbReference type="EMBL" id="AVK75524.1"/>
    </source>
</evidence>
<dbReference type="PANTHER" id="PTHR42923">
    <property type="entry name" value="PROTOPORPHYRINOGEN OXIDASE"/>
    <property type="match status" value="1"/>
</dbReference>